<dbReference type="InterPro" id="IPR011045">
    <property type="entry name" value="N2O_reductase_N"/>
</dbReference>
<protein>
    <recommendedName>
        <fullName evidence="6">Nitrous-oxide reductase</fullName>
        <ecNumber evidence="6">1.7.2.4</ecNumber>
    </recommendedName>
    <alternativeName>
        <fullName evidence="6">N(2)OR</fullName>
    </alternativeName>
    <alternativeName>
        <fullName evidence="6">N2O reductase</fullName>
    </alternativeName>
</protein>
<evidence type="ECO:0000256" key="6">
    <source>
        <dbReference type="HAMAP-Rule" id="MF_00716"/>
    </source>
</evidence>
<feature type="binding site" evidence="6">
    <location>
        <position position="623"/>
    </location>
    <ligand>
        <name>Cu cation</name>
        <dbReference type="ChEBI" id="CHEBI:23378"/>
        <label>A1</label>
    </ligand>
</feature>
<dbReference type="InterPro" id="IPR034205">
    <property type="entry name" value="N2OR_C"/>
</dbReference>
<dbReference type="GO" id="GO:0005509">
    <property type="term" value="F:calcium ion binding"/>
    <property type="evidence" value="ECO:0007669"/>
    <property type="project" value="UniProtKB-UniRule"/>
</dbReference>
<feature type="binding site" evidence="6">
    <location>
        <position position="630"/>
    </location>
    <ligand>
        <name>Cu cation</name>
        <dbReference type="ChEBI" id="CHEBI:23378"/>
        <label>A1</label>
    </ligand>
</feature>
<proteinExistence type="inferred from homology"/>
<feature type="binding site" evidence="6">
    <location>
        <position position="383"/>
    </location>
    <ligand>
        <name>Cu cation</name>
        <dbReference type="ChEBI" id="CHEBI:23378"/>
        <label>Z1</label>
    </ligand>
</feature>
<feature type="binding site" evidence="6">
    <location>
        <position position="627"/>
    </location>
    <ligand>
        <name>Cu cation</name>
        <dbReference type="ChEBI" id="CHEBI:23378"/>
        <label>A2</label>
    </ligand>
</feature>
<dbReference type="InterPro" id="IPR008972">
    <property type="entry name" value="Cupredoxin"/>
</dbReference>
<feature type="binding site" evidence="6">
    <location>
        <position position="495"/>
    </location>
    <ligand>
        <name>Cu cation</name>
        <dbReference type="ChEBI" id="CHEBI:23378"/>
        <label>Z4</label>
    </ligand>
</feature>
<gene>
    <name evidence="6" type="primary">nosZ</name>
    <name evidence="8" type="ordered locus">HCH_03388</name>
</gene>
<keyword evidence="6" id="KW-0574">Periplasm</keyword>
<dbReference type="InterPro" id="IPR041114">
    <property type="entry name" value="Nos_propeller"/>
</dbReference>
<comment type="caution">
    <text evidence="6">Lacks conserved residue(s) required for the propagation of feature annotation.</text>
</comment>
<keyword evidence="9" id="KW-1185">Reference proteome</keyword>
<comment type="similarity">
    <text evidence="6">In the C-terminal section; belongs to the cytochrome c oxidase subunit 2 family.</text>
</comment>
<dbReference type="GO" id="GO:0042597">
    <property type="term" value="C:periplasmic space"/>
    <property type="evidence" value="ECO:0007669"/>
    <property type="project" value="UniProtKB-SubCell"/>
</dbReference>
<comment type="subcellular location">
    <subcellularLocation>
        <location evidence="1">Cell envelope</location>
    </subcellularLocation>
    <subcellularLocation>
        <location evidence="6">Periplasm</location>
    </subcellularLocation>
</comment>
<evidence type="ECO:0000256" key="4">
    <source>
        <dbReference type="ARBA" id="ARBA00023002"/>
    </source>
</evidence>
<dbReference type="InterPro" id="IPR006311">
    <property type="entry name" value="TAT_signal"/>
</dbReference>
<evidence type="ECO:0000256" key="7">
    <source>
        <dbReference type="SAM" id="MobiDB-lite"/>
    </source>
</evidence>
<accession>Q2SGT6</accession>
<dbReference type="GO" id="GO:0005507">
    <property type="term" value="F:copper ion binding"/>
    <property type="evidence" value="ECO:0007669"/>
    <property type="project" value="UniProtKB-UniRule"/>
</dbReference>
<dbReference type="GO" id="GO:0050304">
    <property type="term" value="F:nitrous-oxide reductase activity"/>
    <property type="evidence" value="ECO:0007669"/>
    <property type="project" value="UniProtKB-UniRule"/>
</dbReference>
<feature type="binding site" evidence="6">
    <location>
        <position position="184"/>
    </location>
    <ligand>
        <name>Cu cation</name>
        <dbReference type="ChEBI" id="CHEBI:23378"/>
        <label>Z2</label>
    </ligand>
</feature>
<dbReference type="SUPFAM" id="SSF50974">
    <property type="entry name" value="Nitrous oxide reductase, N-terminal domain"/>
    <property type="match status" value="1"/>
</dbReference>
<dbReference type="NCBIfam" id="TIGR04244">
    <property type="entry name" value="nitrous_NosZ_RR"/>
    <property type="match status" value="1"/>
</dbReference>
<evidence type="ECO:0000256" key="1">
    <source>
        <dbReference type="ARBA" id="ARBA00004196"/>
    </source>
</evidence>
<dbReference type="EC" id="1.7.2.4" evidence="6"/>
<dbReference type="Gene3D" id="2.130.10.10">
    <property type="entry name" value="YVTN repeat-like/Quinoprotein amine dehydrogenase"/>
    <property type="match status" value="1"/>
</dbReference>
<dbReference type="InterPro" id="IPR051403">
    <property type="entry name" value="NosZ/Cyto_c_oxidase_sub2"/>
</dbReference>
<keyword evidence="2 6" id="KW-0479">Metal-binding</keyword>
<feature type="compositionally biased region" description="Basic and acidic residues" evidence="7">
    <location>
        <begin position="1"/>
        <end position="19"/>
    </location>
</feature>
<name>Q2SGT6_HAHCH</name>
<feature type="binding site" evidence="6">
    <location>
        <position position="584"/>
    </location>
    <ligand>
        <name>Cu cation</name>
        <dbReference type="ChEBI" id="CHEBI:23378"/>
        <label>A1</label>
    </ligand>
</feature>
<dbReference type="KEGG" id="hch:HCH_03388"/>
<comment type="PTM">
    <text evidence="6">Predicted to be exported by the Tat system. The position of the signal peptide cleavage has not been experimentally proven.</text>
</comment>
<keyword evidence="5 6" id="KW-0186">Copper</keyword>
<keyword evidence="3 6" id="KW-0732">Signal</keyword>
<dbReference type="InterPro" id="IPR023644">
    <property type="entry name" value="NO_Rdtase"/>
</dbReference>
<dbReference type="PROSITE" id="PS00078">
    <property type="entry name" value="COX2"/>
    <property type="match status" value="1"/>
</dbReference>
<dbReference type="HAMAP" id="MF_00716">
    <property type="entry name" value="NosZ"/>
    <property type="match status" value="1"/>
</dbReference>
<feature type="binding site" evidence="6">
    <location>
        <position position="623"/>
    </location>
    <ligand>
        <name>Cu cation</name>
        <dbReference type="ChEBI" id="CHEBI:23378"/>
        <label>A2</label>
    </ligand>
</feature>
<comment type="catalytic activity">
    <reaction evidence="6">
        <text>N2 + 2 Fe(III)-[cytochrome c] + H2O = nitrous oxide + 2 Fe(II)-[cytochrome c] + 2 H(+)</text>
        <dbReference type="Rhea" id="RHEA:43108"/>
        <dbReference type="Rhea" id="RHEA-COMP:10350"/>
        <dbReference type="Rhea" id="RHEA-COMP:14399"/>
        <dbReference type="ChEBI" id="CHEBI:15377"/>
        <dbReference type="ChEBI" id="CHEBI:15378"/>
        <dbReference type="ChEBI" id="CHEBI:17045"/>
        <dbReference type="ChEBI" id="CHEBI:17997"/>
        <dbReference type="ChEBI" id="CHEBI:29033"/>
        <dbReference type="ChEBI" id="CHEBI:29034"/>
        <dbReference type="EC" id="1.7.2.4"/>
    </reaction>
</comment>
<dbReference type="InterPro" id="IPR015943">
    <property type="entry name" value="WD40/YVTN_repeat-like_dom_sf"/>
</dbReference>
<dbReference type="STRING" id="349521.HCH_03388"/>
<dbReference type="GO" id="GO:0030313">
    <property type="term" value="C:cell envelope"/>
    <property type="evidence" value="ECO:0007669"/>
    <property type="project" value="UniProtKB-SubCell"/>
</dbReference>
<keyword evidence="6" id="KW-0106">Calcium</keyword>
<evidence type="ECO:0000256" key="5">
    <source>
        <dbReference type="ARBA" id="ARBA00023008"/>
    </source>
</evidence>
<dbReference type="Pfam" id="PF18793">
    <property type="entry name" value="nos_propeller_2"/>
    <property type="match status" value="1"/>
</dbReference>
<dbReference type="eggNOG" id="COG4263">
    <property type="taxonomic scope" value="Bacteria"/>
</dbReference>
<dbReference type="PANTHER" id="PTHR42838">
    <property type="entry name" value="CYTOCHROME C OXIDASE SUBUNIT II"/>
    <property type="match status" value="1"/>
</dbReference>
<dbReference type="PROSITE" id="PS51318">
    <property type="entry name" value="TAT"/>
    <property type="match status" value="1"/>
</dbReference>
<comment type="subunit">
    <text evidence="6">Homodimer.</text>
</comment>
<dbReference type="CDD" id="cd04223">
    <property type="entry name" value="N2OR_C"/>
    <property type="match status" value="1"/>
</dbReference>
<dbReference type="FunFam" id="2.130.10.10:FF:001102">
    <property type="entry name" value="Nitrous-oxide reductase"/>
    <property type="match status" value="1"/>
</dbReference>
<dbReference type="Gene3D" id="2.60.40.420">
    <property type="entry name" value="Cupredoxins - blue copper proteins"/>
    <property type="match status" value="1"/>
</dbReference>
<comment type="cofactor">
    <cofactor evidence="6">
        <name>Ca(2+)</name>
        <dbReference type="ChEBI" id="CHEBI:29108"/>
    </cofactor>
    <text evidence="6">Binds 2 calcium ions per subunit.</text>
</comment>
<dbReference type="AlphaFoldDB" id="Q2SGT6"/>
<dbReference type="Proteomes" id="UP000000238">
    <property type="component" value="Chromosome"/>
</dbReference>
<reference evidence="8 9" key="1">
    <citation type="journal article" date="2005" name="Nucleic Acids Res.">
        <title>Genomic blueprint of Hahella chejuensis, a marine microbe producing an algicidal agent.</title>
        <authorList>
            <person name="Jeong H."/>
            <person name="Yim J.H."/>
            <person name="Lee C."/>
            <person name="Choi S.-H."/>
            <person name="Park Y.K."/>
            <person name="Yoon S.H."/>
            <person name="Hur C.-G."/>
            <person name="Kang H.-Y."/>
            <person name="Kim D."/>
            <person name="Lee H.H."/>
            <person name="Park K.H."/>
            <person name="Park S.-H."/>
            <person name="Park H.-S."/>
            <person name="Lee H.K."/>
            <person name="Oh T.K."/>
            <person name="Kim J.F."/>
        </authorList>
    </citation>
    <scope>NUCLEOTIDE SEQUENCE [LARGE SCALE GENOMIC DNA]</scope>
    <source>
        <strain evidence="8 9">KCTC 2396</strain>
    </source>
</reference>
<dbReference type="InterPro" id="IPR019546">
    <property type="entry name" value="TAT_signal_bac_arc"/>
</dbReference>
<evidence type="ECO:0000256" key="3">
    <source>
        <dbReference type="ARBA" id="ARBA00022729"/>
    </source>
</evidence>
<feature type="binding site" evidence="6">
    <location>
        <position position="327"/>
    </location>
    <ligand>
        <name>Cu cation</name>
        <dbReference type="ChEBI" id="CHEBI:23378"/>
        <label>Z1</label>
    </ligand>
</feature>
<dbReference type="OrthoDB" id="9759695at2"/>
<evidence type="ECO:0000313" key="8">
    <source>
        <dbReference type="EMBL" id="ABC30138.1"/>
    </source>
</evidence>
<organism evidence="8 9">
    <name type="scientific">Hahella chejuensis (strain KCTC 2396)</name>
    <dbReference type="NCBI Taxonomy" id="349521"/>
    <lineage>
        <taxon>Bacteria</taxon>
        <taxon>Pseudomonadati</taxon>
        <taxon>Pseudomonadota</taxon>
        <taxon>Gammaproteobacteria</taxon>
        <taxon>Oceanospirillales</taxon>
        <taxon>Hahellaceae</taxon>
        <taxon>Hahella</taxon>
    </lineage>
</organism>
<feature type="binding site" evidence="6">
    <location>
        <position position="136"/>
    </location>
    <ligand>
        <name>Cu cation</name>
        <dbReference type="ChEBI" id="CHEBI:23378"/>
        <label>Z3</label>
    </ligand>
</feature>
<dbReference type="InterPro" id="IPR001505">
    <property type="entry name" value="Copper_CuA"/>
</dbReference>
<dbReference type="RefSeq" id="WP_011397207.1">
    <property type="nucleotide sequence ID" value="NC_007645.1"/>
</dbReference>
<evidence type="ECO:0000256" key="2">
    <source>
        <dbReference type="ARBA" id="ARBA00022723"/>
    </source>
</evidence>
<feature type="region of interest" description="COX2-like" evidence="6">
    <location>
        <begin position="543"/>
        <end position="639"/>
    </location>
</feature>
<dbReference type="PANTHER" id="PTHR42838:SF2">
    <property type="entry name" value="NITROUS-OXIDE REDUCTASE"/>
    <property type="match status" value="1"/>
</dbReference>
<dbReference type="InterPro" id="IPR041142">
    <property type="entry name" value="NOS_propeller_2"/>
</dbReference>
<feature type="region of interest" description="Disordered" evidence="7">
    <location>
        <begin position="1"/>
        <end position="21"/>
    </location>
</feature>
<feature type="binding site" evidence="6">
    <location>
        <position position="621"/>
    </location>
    <ligand>
        <name>Cu cation</name>
        <dbReference type="ChEBI" id="CHEBI:23378"/>
        <label>A2</label>
    </ligand>
</feature>
<dbReference type="HOGENOM" id="CLU_016420_0_0_6"/>
<evidence type="ECO:0000313" key="9">
    <source>
        <dbReference type="Proteomes" id="UP000000238"/>
    </source>
</evidence>
<comment type="function">
    <text evidence="6">Nitrous-oxide reductase is part of a bacterial respiratory system which is activated under anaerobic conditions in the presence of nitrate or nitrous oxide.</text>
</comment>
<comment type="cofactor">
    <cofactor evidence="6">
        <name>Cu cation</name>
        <dbReference type="ChEBI" id="CHEBI:23378"/>
    </cofactor>
    <text evidence="6">Binds 6 Cu cations per subunit. Each subunit contains 2 copper centers; Cu(A) (binuclear) and Cu(Z) (tetranuclear). Cu(Z) is thought to be the site of nitrous oxide reduction.</text>
</comment>
<sequence length="639" mass="70897">MKDADKSSHTTPDARDSGISRRGFLGGAAVTGVSAVTGMAAMTGFGSSIMSPESWAAAAKTAHQKASVEPGELDEYYGFWSGGHSGEVRVLGVPSMRELMRIPVFNVDSATGWGLTNESKQVLGESARFSNGDAHHPHVSMTDGRYDGKYLFINDKANTRVARIRLDIMKCDKITTIPNVQAIHGLRLQKVPRTKYVFCNAEFVIPQPNDGTDMENLENHYTMFNAVDADTMEVAWQVIVDGNLDNTDADYTGKYVASTCYNSEKGLLLTDTMRNERDWVVVFNVPRIEAAIQAGNFKTIGDAKTPVVDGRHGSELTRYIPVPKNPHGLNTSPDGKYFMANGKLSPTVSIIAIDKLDDLFDGKFKDERDVIVGEPELGLGPLHTTFDGRGFAYTTLFIDSQVAKWNIAEAIRAYNGEKVNYIKQKLDVQYQPGHNHASLTESRDADGKWLVVLCKFSKDRFLPAGPLHPENDQLIDISGDEMALVHDGPTYAEPHDCILVRRDQIRPLKIWSRDDPFFASAVAQAKKDGITLETDNKVIRDGNKVRVYMTSVAPIYGLTEFRVKQGDEVTVYITNMDMVEDVSHGFCMVNHGVSMEISPQQTSSVTFVASEPGVHWYYCNWFCHALHMEMRGRMIVEKA</sequence>
<dbReference type="NCBIfam" id="TIGR01409">
    <property type="entry name" value="TAT_signal_seq"/>
    <property type="match status" value="1"/>
</dbReference>
<feature type="binding site" evidence="6">
    <location>
        <position position="135"/>
    </location>
    <ligand>
        <name>Cu cation</name>
        <dbReference type="ChEBI" id="CHEBI:23378"/>
        <label>Z2</label>
    </ligand>
</feature>
<comment type="similarity">
    <text evidence="6">Belongs to the NosZ family.</text>
</comment>
<feature type="binding site" evidence="6">
    <location>
        <position position="434"/>
    </location>
    <ligand>
        <name>Cu cation</name>
        <dbReference type="ChEBI" id="CHEBI:23378"/>
        <label>Z3</label>
    </ligand>
</feature>
<feature type="binding site" evidence="6">
    <location>
        <position position="619"/>
    </location>
    <ligand>
        <name>Cu cation</name>
        <dbReference type="ChEBI" id="CHEBI:23378"/>
        <label>A1</label>
    </ligand>
</feature>
<feature type="binding site" evidence="6">
    <location>
        <position position="619"/>
    </location>
    <ligand>
        <name>Cu cation</name>
        <dbReference type="ChEBI" id="CHEBI:23378"/>
        <label>A2</label>
    </ligand>
</feature>
<dbReference type="EMBL" id="CP000155">
    <property type="protein sequence ID" value="ABC30138.1"/>
    <property type="molecule type" value="Genomic_DNA"/>
</dbReference>
<dbReference type="Pfam" id="PF18764">
    <property type="entry name" value="nos_propeller"/>
    <property type="match status" value="1"/>
</dbReference>
<keyword evidence="4 6" id="KW-0560">Oxidoreductase</keyword>
<dbReference type="SUPFAM" id="SSF49503">
    <property type="entry name" value="Cupredoxins"/>
    <property type="match status" value="1"/>
</dbReference>